<evidence type="ECO:0000256" key="1">
    <source>
        <dbReference type="ARBA" id="ARBA00004726"/>
    </source>
</evidence>
<dbReference type="InterPro" id="IPR015864">
    <property type="entry name" value="FAD_synthase"/>
</dbReference>
<evidence type="ECO:0000259" key="12">
    <source>
        <dbReference type="Pfam" id="PF06574"/>
    </source>
</evidence>
<evidence type="ECO:0000256" key="6">
    <source>
        <dbReference type="ARBA" id="ARBA00022679"/>
    </source>
</evidence>
<dbReference type="Proteomes" id="UP000199444">
    <property type="component" value="Unassembled WGS sequence"/>
</dbReference>
<evidence type="ECO:0000256" key="3">
    <source>
        <dbReference type="ARBA" id="ARBA00012393"/>
    </source>
</evidence>
<organism evidence="13 14">
    <name type="scientific">Virgibacillus salinus</name>
    <dbReference type="NCBI Taxonomy" id="553311"/>
    <lineage>
        <taxon>Bacteria</taxon>
        <taxon>Bacillati</taxon>
        <taxon>Bacillota</taxon>
        <taxon>Bacilli</taxon>
        <taxon>Bacillales</taxon>
        <taxon>Bacillaceae</taxon>
        <taxon>Virgibacillus</taxon>
    </lineage>
</organism>
<evidence type="ECO:0000313" key="13">
    <source>
        <dbReference type="EMBL" id="SDQ91568.1"/>
    </source>
</evidence>
<evidence type="ECO:0000256" key="5">
    <source>
        <dbReference type="ARBA" id="ARBA00022643"/>
    </source>
</evidence>
<dbReference type="EMBL" id="FNKD01000003">
    <property type="protein sequence ID" value="SDQ91568.1"/>
    <property type="molecule type" value="Genomic_DNA"/>
</dbReference>
<evidence type="ECO:0000313" key="14">
    <source>
        <dbReference type="Proteomes" id="UP000199444"/>
    </source>
</evidence>
<dbReference type="GO" id="GO:0009398">
    <property type="term" value="P:FMN biosynthetic process"/>
    <property type="evidence" value="ECO:0007669"/>
    <property type="project" value="TreeGrafter"/>
</dbReference>
<evidence type="ECO:0000256" key="7">
    <source>
        <dbReference type="ARBA" id="ARBA00022695"/>
    </source>
</evidence>
<keyword evidence="6 13" id="KW-0808">Transferase</keyword>
<keyword evidence="14" id="KW-1185">Reference proteome</keyword>
<dbReference type="PANTHER" id="PTHR22749">
    <property type="entry name" value="RIBOFLAVIN KINASE/FMN ADENYLYLTRANSFERASE"/>
    <property type="match status" value="1"/>
</dbReference>
<comment type="catalytic activity">
    <reaction evidence="11">
        <text>FMN + ATP + H(+) = FAD + diphosphate</text>
        <dbReference type="Rhea" id="RHEA:17237"/>
        <dbReference type="ChEBI" id="CHEBI:15378"/>
        <dbReference type="ChEBI" id="CHEBI:30616"/>
        <dbReference type="ChEBI" id="CHEBI:33019"/>
        <dbReference type="ChEBI" id="CHEBI:57692"/>
        <dbReference type="ChEBI" id="CHEBI:58210"/>
        <dbReference type="EC" id="2.7.7.2"/>
    </reaction>
</comment>
<dbReference type="PANTHER" id="PTHR22749:SF6">
    <property type="entry name" value="RIBOFLAVIN KINASE"/>
    <property type="match status" value="1"/>
</dbReference>
<reference evidence="13 14" key="1">
    <citation type="submission" date="2016-10" db="EMBL/GenBank/DDBJ databases">
        <authorList>
            <person name="de Groot N.N."/>
        </authorList>
    </citation>
    <scope>NUCLEOTIDE SEQUENCE [LARGE SCALE GENOMIC DNA]</scope>
    <source>
        <strain evidence="13 14">CGMCC 1.10449</strain>
    </source>
</reference>
<dbReference type="AlphaFoldDB" id="A0A1H1ESN1"/>
<keyword evidence="10" id="KW-0067">ATP-binding</keyword>
<keyword evidence="4" id="KW-0285">Flavoprotein</keyword>
<evidence type="ECO:0000256" key="9">
    <source>
        <dbReference type="ARBA" id="ARBA00022827"/>
    </source>
</evidence>
<keyword evidence="7 13" id="KW-0548">Nucleotidyltransferase</keyword>
<keyword evidence="5" id="KW-0288">FMN</keyword>
<dbReference type="GO" id="GO:0006747">
    <property type="term" value="P:FAD biosynthetic process"/>
    <property type="evidence" value="ECO:0007669"/>
    <property type="project" value="UniProtKB-UniPathway"/>
</dbReference>
<evidence type="ECO:0000256" key="8">
    <source>
        <dbReference type="ARBA" id="ARBA00022741"/>
    </source>
</evidence>
<dbReference type="GO" id="GO:0005524">
    <property type="term" value="F:ATP binding"/>
    <property type="evidence" value="ECO:0007669"/>
    <property type="project" value="UniProtKB-KW"/>
</dbReference>
<keyword evidence="8" id="KW-0547">Nucleotide-binding</keyword>
<gene>
    <name evidence="13" type="ORF">SAMN05216231_3022</name>
</gene>
<dbReference type="EC" id="2.7.7.2" evidence="3"/>
<evidence type="ECO:0000256" key="11">
    <source>
        <dbReference type="ARBA" id="ARBA00049494"/>
    </source>
</evidence>
<dbReference type="InterPro" id="IPR014729">
    <property type="entry name" value="Rossmann-like_a/b/a_fold"/>
</dbReference>
<keyword evidence="13" id="KW-0418">Kinase</keyword>
<feature type="domain" description="FAD synthetase" evidence="12">
    <location>
        <begin position="14"/>
        <end position="157"/>
    </location>
</feature>
<dbReference type="STRING" id="553311.SAMN05216231_3022"/>
<evidence type="ECO:0000256" key="10">
    <source>
        <dbReference type="ARBA" id="ARBA00022840"/>
    </source>
</evidence>
<sequence length="176" mass="20125">MLEVHAANEKLILPKSIITIGAFDGVHRGHQKVIRETVRESAIEGVQSVVYTFDPPPRAYFQDAHILTSVKEKIQRFKKLGVDYVVIAPFDESYTKRSPESFINELKRLNPKSIRVGEDFRFGKSREGDVDLLKKYFLVQPIHTVCCTKGTRISSTRIRELILEGDIQQTEPLLGW</sequence>
<dbReference type="GO" id="GO:0003919">
    <property type="term" value="F:FMN adenylyltransferase activity"/>
    <property type="evidence" value="ECO:0007669"/>
    <property type="project" value="UniProtKB-EC"/>
</dbReference>
<proteinExistence type="inferred from homology"/>
<dbReference type="GO" id="GO:0009231">
    <property type="term" value="P:riboflavin biosynthetic process"/>
    <property type="evidence" value="ECO:0007669"/>
    <property type="project" value="InterPro"/>
</dbReference>
<name>A0A1H1ESN1_9BACI</name>
<protein>
    <recommendedName>
        <fullName evidence="3">FAD synthase</fullName>
        <ecNumber evidence="3">2.7.7.2</ecNumber>
    </recommendedName>
</protein>
<dbReference type="CDD" id="cd02064">
    <property type="entry name" value="FAD_synthetase_N"/>
    <property type="match status" value="1"/>
</dbReference>
<accession>A0A1H1ESN1</accession>
<dbReference type="UniPathway" id="UPA00277">
    <property type="reaction ID" value="UER00407"/>
</dbReference>
<dbReference type="Pfam" id="PF06574">
    <property type="entry name" value="FAD_syn"/>
    <property type="match status" value="1"/>
</dbReference>
<comment type="pathway">
    <text evidence="1">Cofactor biosynthesis; FAD biosynthesis; FAD from FMN: step 1/1.</text>
</comment>
<comment type="similarity">
    <text evidence="2">Belongs to the RibF family.</text>
</comment>
<dbReference type="InterPro" id="IPR023468">
    <property type="entry name" value="Riboflavin_kinase"/>
</dbReference>
<evidence type="ECO:0000256" key="2">
    <source>
        <dbReference type="ARBA" id="ARBA00010214"/>
    </source>
</evidence>
<dbReference type="Gene3D" id="3.40.50.620">
    <property type="entry name" value="HUPs"/>
    <property type="match status" value="1"/>
</dbReference>
<evidence type="ECO:0000256" key="4">
    <source>
        <dbReference type="ARBA" id="ARBA00022630"/>
    </source>
</evidence>
<keyword evidence="9" id="KW-0274">FAD</keyword>
<dbReference type="SUPFAM" id="SSF52374">
    <property type="entry name" value="Nucleotidylyl transferase"/>
    <property type="match status" value="1"/>
</dbReference>
<dbReference type="GO" id="GO:0008531">
    <property type="term" value="F:riboflavin kinase activity"/>
    <property type="evidence" value="ECO:0007669"/>
    <property type="project" value="TreeGrafter"/>
</dbReference>
<dbReference type="FunFam" id="3.40.50.620:FF:000021">
    <property type="entry name" value="Riboflavin biosynthesis protein"/>
    <property type="match status" value="1"/>
</dbReference>